<feature type="region of interest" description="Disordered" evidence="1">
    <location>
        <begin position="237"/>
        <end position="350"/>
    </location>
</feature>
<feature type="transmembrane region" description="Helical" evidence="2">
    <location>
        <begin position="145"/>
        <end position="167"/>
    </location>
</feature>
<feature type="region of interest" description="Disordered" evidence="1">
    <location>
        <begin position="1"/>
        <end position="25"/>
    </location>
</feature>
<evidence type="ECO:0000313" key="3">
    <source>
        <dbReference type="EMBL" id="EAQ87927.1"/>
    </source>
</evidence>
<feature type="transmembrane region" description="Helical" evidence="2">
    <location>
        <begin position="109"/>
        <end position="133"/>
    </location>
</feature>
<feature type="compositionally biased region" description="Acidic residues" evidence="1">
    <location>
        <begin position="389"/>
        <end position="399"/>
    </location>
</feature>
<dbReference type="AlphaFoldDB" id="Q2H100"/>
<feature type="compositionally biased region" description="Basic and acidic residues" evidence="1">
    <location>
        <begin position="14"/>
        <end position="25"/>
    </location>
</feature>
<protein>
    <submittedName>
        <fullName evidence="3">Uncharacterized protein</fullName>
    </submittedName>
</protein>
<dbReference type="OrthoDB" id="5404940at2759"/>
<organism evidence="3 4">
    <name type="scientific">Chaetomium globosum (strain ATCC 6205 / CBS 148.51 / DSM 1962 / NBRC 6347 / NRRL 1970)</name>
    <name type="common">Soil fungus</name>
    <dbReference type="NCBI Taxonomy" id="306901"/>
    <lineage>
        <taxon>Eukaryota</taxon>
        <taxon>Fungi</taxon>
        <taxon>Dikarya</taxon>
        <taxon>Ascomycota</taxon>
        <taxon>Pezizomycotina</taxon>
        <taxon>Sordariomycetes</taxon>
        <taxon>Sordariomycetidae</taxon>
        <taxon>Sordariales</taxon>
        <taxon>Chaetomiaceae</taxon>
        <taxon>Chaetomium</taxon>
    </lineage>
</organism>
<keyword evidence="2" id="KW-0472">Membrane</keyword>
<keyword evidence="2" id="KW-1133">Transmembrane helix</keyword>
<dbReference type="OMA" id="WLGFMFR"/>
<dbReference type="InParanoid" id="Q2H100"/>
<dbReference type="VEuPathDB" id="FungiDB:CHGG_04546"/>
<feature type="compositionally biased region" description="Polar residues" evidence="1">
    <location>
        <begin position="364"/>
        <end position="377"/>
    </location>
</feature>
<sequence length="525" mass="57329">MGGSQPPFMYQSVSRDDERFPAVKFDPKAVTRASYESKKPKPKPDGPLVSFNRHPDALMVPNGRKQKYSPMGQRTKSWIKGMRVVQMCLRVVQAIAAVGLIVAMSVSGLVGWVVIGTCAIVILHCIYSVFHHVRPAGARTPGSSAGYQFFAGLSDLCVLPLYAYGAIMTRNKNEEWKTTAPPDDPDVVKYMVPSVFYGLIGAGGLHLISLAISLWLGLMFRRIAYMPPDMNPLEANLTSRVHKRNKSSVTTTSTYSDEKRESELYDGSSSPPAYQVPTSNRNSTTSQDLKRMSAPPPPAHRASYTEIPLGETGASSARPVSVHSSCPSTGSVPSYRAEPVSPAQTVQPRSAKFTETWYASESLINRTQQRNRATPTPKNKAAYASLDASDGDDNSDSENDTFYTPARGTTTNNENANHPNPLRSNPLATNDNTTATPTTPRRPRTPFSRLRNSVLSTISPNDRRVSGSQDITDQTHTHSTKALAIGSSGGPRNRLSSIQPDGAFFLETVRRAPRRDAACHCGRER</sequence>
<dbReference type="RefSeq" id="XP_001223760.1">
    <property type="nucleotide sequence ID" value="XM_001223759.1"/>
</dbReference>
<dbReference type="STRING" id="306901.Q2H100"/>
<feature type="compositionally biased region" description="Polar residues" evidence="1">
    <location>
        <begin position="453"/>
        <end position="474"/>
    </location>
</feature>
<feature type="transmembrane region" description="Helical" evidence="2">
    <location>
        <begin position="84"/>
        <end position="103"/>
    </location>
</feature>
<evidence type="ECO:0000313" key="4">
    <source>
        <dbReference type="Proteomes" id="UP000001056"/>
    </source>
</evidence>
<keyword evidence="2" id="KW-0812">Transmembrane</keyword>
<proteinExistence type="predicted"/>
<evidence type="ECO:0000256" key="2">
    <source>
        <dbReference type="SAM" id="Phobius"/>
    </source>
</evidence>
<reference evidence="4" key="1">
    <citation type="journal article" date="2015" name="Genome Announc.">
        <title>Draft genome sequence of the cellulolytic fungus Chaetomium globosum.</title>
        <authorList>
            <person name="Cuomo C.A."/>
            <person name="Untereiner W.A."/>
            <person name="Ma L.-J."/>
            <person name="Grabherr M."/>
            <person name="Birren B.W."/>
        </authorList>
    </citation>
    <scope>NUCLEOTIDE SEQUENCE [LARGE SCALE GENOMIC DNA]</scope>
    <source>
        <strain evidence="4">ATCC 6205 / CBS 148.51 / DSM 1962 / NBRC 6347 / NRRL 1970</strain>
    </source>
</reference>
<keyword evidence="4" id="KW-1185">Reference proteome</keyword>
<dbReference type="Proteomes" id="UP000001056">
    <property type="component" value="Unassembled WGS sequence"/>
</dbReference>
<feature type="transmembrane region" description="Helical" evidence="2">
    <location>
        <begin position="195"/>
        <end position="220"/>
    </location>
</feature>
<name>Q2H100_CHAGB</name>
<dbReference type="eggNOG" id="ENOG502S9P8">
    <property type="taxonomic scope" value="Eukaryota"/>
</dbReference>
<feature type="compositionally biased region" description="Polar residues" evidence="1">
    <location>
        <begin position="322"/>
        <end position="332"/>
    </location>
</feature>
<feature type="compositionally biased region" description="Polar residues" evidence="1">
    <location>
        <begin position="407"/>
        <end position="418"/>
    </location>
</feature>
<feature type="region of interest" description="Disordered" evidence="1">
    <location>
        <begin position="364"/>
        <end position="495"/>
    </location>
</feature>
<gene>
    <name evidence="3" type="ORF">CHGG_04546</name>
</gene>
<accession>Q2H100</accession>
<feature type="compositionally biased region" description="Polar residues" evidence="1">
    <location>
        <begin position="267"/>
        <end position="287"/>
    </location>
</feature>
<dbReference type="HOGENOM" id="CLU_018980_1_0_1"/>
<evidence type="ECO:0000256" key="1">
    <source>
        <dbReference type="SAM" id="MobiDB-lite"/>
    </source>
</evidence>
<feature type="compositionally biased region" description="Low complexity" evidence="1">
    <location>
        <begin position="425"/>
        <end position="452"/>
    </location>
</feature>
<dbReference type="GeneID" id="4392574"/>
<dbReference type="EMBL" id="CH408032">
    <property type="protein sequence ID" value="EAQ87927.1"/>
    <property type="molecule type" value="Genomic_DNA"/>
</dbReference>